<keyword evidence="1 2" id="KW-0238">DNA-binding</keyword>
<protein>
    <submittedName>
        <fullName evidence="4">Transcriptional regulator</fullName>
    </submittedName>
</protein>
<dbReference type="SUPFAM" id="SSF48498">
    <property type="entry name" value="Tetracyclin repressor-like, C-terminal domain"/>
    <property type="match status" value="1"/>
</dbReference>
<dbReference type="PANTHER" id="PTHR30055">
    <property type="entry name" value="HTH-TYPE TRANSCRIPTIONAL REGULATOR RUTR"/>
    <property type="match status" value="1"/>
</dbReference>
<dbReference type="PRINTS" id="PR00455">
    <property type="entry name" value="HTHTETR"/>
</dbReference>
<evidence type="ECO:0000256" key="2">
    <source>
        <dbReference type="PROSITE-ProRule" id="PRU00335"/>
    </source>
</evidence>
<dbReference type="InterPro" id="IPR050109">
    <property type="entry name" value="HTH-type_TetR-like_transc_reg"/>
</dbReference>
<sequence>MHDAWADPDTEVAKRSRTQTRRRLIEAAPRVFVERGIGGASVAQICSAAGFTRGAFYSNFESKEELAAAIYVDHVDGLVELLSHRVVEQLESGMAIGRILREVFDAIAGVSNGSDWHLFRLEMHLASRRSEQMRRVVEDQYERLLGAAEEALGHAQAHGVRLQLPVDVLARLFVAVRDGEEMRVQAPVGDSLLHPVWDAFTIIPSDDQRMSRA</sequence>
<dbReference type="InterPro" id="IPR001647">
    <property type="entry name" value="HTH_TetR"/>
</dbReference>
<keyword evidence="5" id="KW-1185">Reference proteome</keyword>
<gene>
    <name evidence="4" type="ORF">C884_00388</name>
</gene>
<dbReference type="InterPro" id="IPR009057">
    <property type="entry name" value="Homeodomain-like_sf"/>
</dbReference>
<name>M2XBI1_9MICC</name>
<evidence type="ECO:0000256" key="1">
    <source>
        <dbReference type="ARBA" id="ARBA00023125"/>
    </source>
</evidence>
<feature type="domain" description="HTH tetR-type" evidence="3">
    <location>
        <begin position="18"/>
        <end position="78"/>
    </location>
</feature>
<dbReference type="GO" id="GO:0000976">
    <property type="term" value="F:transcription cis-regulatory region binding"/>
    <property type="evidence" value="ECO:0007669"/>
    <property type="project" value="TreeGrafter"/>
</dbReference>
<dbReference type="PROSITE" id="PS50977">
    <property type="entry name" value="HTH_TETR_2"/>
    <property type="match status" value="1"/>
</dbReference>
<accession>M2XBI1</accession>
<dbReference type="Proteomes" id="UP000009877">
    <property type="component" value="Unassembled WGS sequence"/>
</dbReference>
<dbReference type="InterPro" id="IPR036271">
    <property type="entry name" value="Tet_transcr_reg_TetR-rel_C_sf"/>
</dbReference>
<dbReference type="SUPFAM" id="SSF46689">
    <property type="entry name" value="Homeodomain-like"/>
    <property type="match status" value="1"/>
</dbReference>
<dbReference type="Gene3D" id="1.10.357.10">
    <property type="entry name" value="Tetracycline Repressor, domain 2"/>
    <property type="match status" value="1"/>
</dbReference>
<feature type="DNA-binding region" description="H-T-H motif" evidence="2">
    <location>
        <begin position="41"/>
        <end position="60"/>
    </location>
</feature>
<evidence type="ECO:0000313" key="5">
    <source>
        <dbReference type="Proteomes" id="UP000009877"/>
    </source>
</evidence>
<comment type="caution">
    <text evidence="4">The sequence shown here is derived from an EMBL/GenBank/DDBJ whole genome shotgun (WGS) entry which is preliminary data.</text>
</comment>
<dbReference type="AlphaFoldDB" id="M2XBI1"/>
<reference evidence="4 5" key="1">
    <citation type="journal article" date="2014" name="Genome Announc.">
        <title>Draft Genome Sequence of Kocuria palustris PEL.</title>
        <authorList>
            <person name="Sharma G."/>
            <person name="Khatri I."/>
            <person name="Subramanian S."/>
        </authorList>
    </citation>
    <scope>NUCLEOTIDE SEQUENCE [LARGE SCALE GENOMIC DNA]</scope>
    <source>
        <strain evidence="4 5">PEL</strain>
    </source>
</reference>
<proteinExistence type="predicted"/>
<dbReference type="Pfam" id="PF00440">
    <property type="entry name" value="TetR_N"/>
    <property type="match status" value="1"/>
</dbReference>
<dbReference type="PANTHER" id="PTHR30055:SF241">
    <property type="entry name" value="TRANSCRIPTIONAL REGULATORY PROTEIN"/>
    <property type="match status" value="1"/>
</dbReference>
<dbReference type="GO" id="GO:0003700">
    <property type="term" value="F:DNA-binding transcription factor activity"/>
    <property type="evidence" value="ECO:0007669"/>
    <property type="project" value="TreeGrafter"/>
</dbReference>
<organism evidence="4 5">
    <name type="scientific">Kocuria palustris PEL</name>
    <dbReference type="NCBI Taxonomy" id="1236550"/>
    <lineage>
        <taxon>Bacteria</taxon>
        <taxon>Bacillati</taxon>
        <taxon>Actinomycetota</taxon>
        <taxon>Actinomycetes</taxon>
        <taxon>Micrococcales</taxon>
        <taxon>Micrococcaceae</taxon>
        <taxon>Kocuria</taxon>
    </lineage>
</organism>
<dbReference type="RefSeq" id="WP_006214807.1">
    <property type="nucleotide sequence ID" value="NZ_ANHZ02000014.1"/>
</dbReference>
<evidence type="ECO:0000313" key="4">
    <source>
        <dbReference type="EMBL" id="EME36401.1"/>
    </source>
</evidence>
<dbReference type="EMBL" id="ANHZ02000014">
    <property type="protein sequence ID" value="EME36401.1"/>
    <property type="molecule type" value="Genomic_DNA"/>
</dbReference>
<evidence type="ECO:0000259" key="3">
    <source>
        <dbReference type="PROSITE" id="PS50977"/>
    </source>
</evidence>